<evidence type="ECO:0000313" key="3">
    <source>
        <dbReference type="EMBL" id="ACD04831.1"/>
    </source>
</evidence>
<dbReference type="Gene3D" id="3.20.20.100">
    <property type="entry name" value="NADP-dependent oxidoreductase domain"/>
    <property type="match status" value="1"/>
</dbReference>
<dbReference type="SMR" id="B2UQU6"/>
<sequence length="151" mass="16834">MMARYHESLLPVLEELGIGFVAFSPLANGLLSGRYNLNSTFEPGTDYRSSMPQFRPESFDANKDLFLLLRNLAEEKQATPAQISLAWMLCKKPWIVPIPGTRKFSRLKENAEAAHVILSADEVRQIDAALSFMNMSDVFGGSPITEKSSTH</sequence>
<dbReference type="InterPro" id="IPR023210">
    <property type="entry name" value="NADP_OxRdtase_dom"/>
</dbReference>
<proteinExistence type="predicted"/>
<dbReference type="EMBL" id="CP001071">
    <property type="protein sequence ID" value="ACD04831.1"/>
    <property type="molecule type" value="Genomic_DNA"/>
</dbReference>
<protein>
    <submittedName>
        <fullName evidence="3">Aldo/keto reductase</fullName>
    </submittedName>
</protein>
<evidence type="ECO:0000256" key="1">
    <source>
        <dbReference type="ARBA" id="ARBA00023002"/>
    </source>
</evidence>
<dbReference type="GO" id="GO:0016491">
    <property type="term" value="F:oxidoreductase activity"/>
    <property type="evidence" value="ECO:0007669"/>
    <property type="project" value="UniProtKB-KW"/>
</dbReference>
<dbReference type="PANTHER" id="PTHR43625">
    <property type="entry name" value="AFLATOXIN B1 ALDEHYDE REDUCTASE"/>
    <property type="match status" value="1"/>
</dbReference>
<keyword evidence="4" id="KW-1185">Reference proteome</keyword>
<dbReference type="Proteomes" id="UP000001031">
    <property type="component" value="Chromosome"/>
</dbReference>
<dbReference type="AlphaFoldDB" id="B2UQU6"/>
<dbReference type="PaxDb" id="349741-Amuc_1005"/>
<gene>
    <name evidence="3" type="ordered locus">Amuc_1005</name>
</gene>
<dbReference type="HOGENOM" id="CLU_023205_17_2_0"/>
<evidence type="ECO:0000259" key="2">
    <source>
        <dbReference type="Pfam" id="PF00248"/>
    </source>
</evidence>
<dbReference type="KEGG" id="amu:Amuc_1005"/>
<evidence type="ECO:0000313" key="4">
    <source>
        <dbReference type="Proteomes" id="UP000001031"/>
    </source>
</evidence>
<dbReference type="eggNOG" id="COG0667">
    <property type="taxonomic scope" value="Bacteria"/>
</dbReference>
<dbReference type="InterPro" id="IPR036812">
    <property type="entry name" value="NAD(P)_OxRdtase_dom_sf"/>
</dbReference>
<dbReference type="STRING" id="349741.Amuc_1005"/>
<accession>B2UQU6</accession>
<reference evidence="4" key="1">
    <citation type="journal article" date="2011" name="PLoS ONE">
        <title>The genome of Akkermansia muciniphila, a dedicated intestinal mucin degrader, and its use in exploring intestinal metagenomes.</title>
        <authorList>
            <person name="van Passel M.W."/>
            <person name="Kant R."/>
            <person name="Zoetendal E.G."/>
            <person name="Plugge C.M."/>
            <person name="Derrien M."/>
            <person name="Malfatti S.A."/>
            <person name="Chain P.S."/>
            <person name="Woyke T."/>
            <person name="Palva A."/>
            <person name="de Vos W.M."/>
            <person name="Smidt H."/>
        </authorList>
    </citation>
    <scope>NUCLEOTIDE SEQUENCE [LARGE SCALE GENOMIC DNA]</scope>
    <source>
        <strain evidence="4">ATCC BAA-835 / DSM 22959 / JCM 33894 / BCRC 81048 / CCUG 64013 / CIP 107961 / Muc</strain>
    </source>
</reference>
<dbReference type="GO" id="GO:0005737">
    <property type="term" value="C:cytoplasm"/>
    <property type="evidence" value="ECO:0007669"/>
    <property type="project" value="TreeGrafter"/>
</dbReference>
<dbReference type="Pfam" id="PF00248">
    <property type="entry name" value="Aldo_ket_red"/>
    <property type="match status" value="1"/>
</dbReference>
<organism evidence="3 4">
    <name type="scientific">Akkermansia muciniphila (strain ATCC BAA-835 / DSM 22959 / JCM 33894 / BCRC 81048 / CCUG 64013 / CIP 107961 / Muc)</name>
    <dbReference type="NCBI Taxonomy" id="349741"/>
    <lineage>
        <taxon>Bacteria</taxon>
        <taxon>Pseudomonadati</taxon>
        <taxon>Verrucomicrobiota</taxon>
        <taxon>Verrucomicrobiia</taxon>
        <taxon>Verrucomicrobiales</taxon>
        <taxon>Akkermansiaceae</taxon>
        <taxon>Akkermansia</taxon>
    </lineage>
</organism>
<feature type="domain" description="NADP-dependent oxidoreductase" evidence="2">
    <location>
        <begin position="6"/>
        <end position="129"/>
    </location>
</feature>
<dbReference type="PANTHER" id="PTHR43625:SF77">
    <property type="entry name" value="ALDO-KETO REDUCTASE"/>
    <property type="match status" value="1"/>
</dbReference>
<keyword evidence="1" id="KW-0560">Oxidoreductase</keyword>
<dbReference type="InterPro" id="IPR050791">
    <property type="entry name" value="Aldo-Keto_reductase"/>
</dbReference>
<dbReference type="SUPFAM" id="SSF51430">
    <property type="entry name" value="NAD(P)-linked oxidoreductase"/>
    <property type="match status" value="1"/>
</dbReference>
<name>B2UQU6_AKKM8</name>